<accession>A0ABY3VSC6</accession>
<organism evidence="2 3">
    <name type="scientific">Mycobacterium paraterrae</name>
    <dbReference type="NCBI Taxonomy" id="577492"/>
    <lineage>
        <taxon>Bacteria</taxon>
        <taxon>Bacillati</taxon>
        <taxon>Actinomycetota</taxon>
        <taxon>Actinomycetes</taxon>
        <taxon>Mycobacteriales</taxon>
        <taxon>Mycobacteriaceae</taxon>
        <taxon>Mycobacterium</taxon>
    </lineage>
</organism>
<dbReference type="Proteomes" id="UP001055336">
    <property type="component" value="Chromosome"/>
</dbReference>
<reference evidence="2" key="1">
    <citation type="submission" date="2022-08" db="EMBL/GenBank/DDBJ databases">
        <title>Whole genome sequencing of non-tuberculosis mycobacteria type-strains.</title>
        <authorList>
            <person name="Igarashi Y."/>
            <person name="Osugi A."/>
            <person name="Mitarai S."/>
        </authorList>
    </citation>
    <scope>NUCLEOTIDE SEQUENCE</scope>
    <source>
        <strain evidence="2">DSM 45127</strain>
    </source>
</reference>
<feature type="region of interest" description="Disordered" evidence="1">
    <location>
        <begin position="69"/>
        <end position="108"/>
    </location>
</feature>
<evidence type="ECO:0000256" key="1">
    <source>
        <dbReference type="SAM" id="MobiDB-lite"/>
    </source>
</evidence>
<keyword evidence="3" id="KW-1185">Reference proteome</keyword>
<name>A0ABY3VSC6_9MYCO</name>
<evidence type="ECO:0000313" key="3">
    <source>
        <dbReference type="Proteomes" id="UP001055336"/>
    </source>
</evidence>
<dbReference type="EMBL" id="CP092488">
    <property type="protein sequence ID" value="UMB70098.1"/>
    <property type="molecule type" value="Genomic_DNA"/>
</dbReference>
<proteinExistence type="predicted"/>
<gene>
    <name evidence="2" type="ORF">MKK62_01745</name>
</gene>
<sequence>MPAESIKICPPELLASADASAKILDEAAAPTVGGTPGLSKGVAASDVAGAAVAAGIGLLEQGFSAAAAPVGEDVESTTQVGVARLESQDEANADELRDLGEQGPRQWR</sequence>
<protein>
    <submittedName>
        <fullName evidence="2">Uncharacterized protein</fullName>
    </submittedName>
</protein>
<dbReference type="RefSeq" id="WP_240261828.1">
    <property type="nucleotide sequence ID" value="NZ_CP092488.2"/>
</dbReference>
<evidence type="ECO:0000313" key="2">
    <source>
        <dbReference type="EMBL" id="UMB70098.1"/>
    </source>
</evidence>